<dbReference type="HOGENOM" id="CLU_033313_0_0_3"/>
<dbReference type="eggNOG" id="COG5094">
    <property type="taxonomic scope" value="Bacteria"/>
</dbReference>
<evidence type="ECO:0000313" key="1">
    <source>
        <dbReference type="EMBL" id="ABW27683.1"/>
    </source>
</evidence>
<name>B0C7Z9_ACAM1</name>
<dbReference type="AlphaFoldDB" id="B0C7Z9"/>
<organism evidence="1 2">
    <name type="scientific">Acaryochloris marina (strain MBIC 11017)</name>
    <dbReference type="NCBI Taxonomy" id="329726"/>
    <lineage>
        <taxon>Bacteria</taxon>
        <taxon>Bacillati</taxon>
        <taxon>Cyanobacteriota</taxon>
        <taxon>Cyanophyceae</taxon>
        <taxon>Acaryochloridales</taxon>
        <taxon>Acaryochloridaceae</taxon>
        <taxon>Acaryochloris</taxon>
    </lineage>
</organism>
<protein>
    <submittedName>
        <fullName evidence="1">Uncharacterized protein</fullName>
    </submittedName>
</protein>
<dbReference type="OrthoDB" id="262508at2"/>
<dbReference type="STRING" id="329726.AM1_2681"/>
<dbReference type="EMBL" id="CP000828">
    <property type="protein sequence ID" value="ABW27683.1"/>
    <property type="molecule type" value="Genomic_DNA"/>
</dbReference>
<dbReference type="KEGG" id="amr:AM1_2681"/>
<evidence type="ECO:0000313" key="2">
    <source>
        <dbReference type="Proteomes" id="UP000000268"/>
    </source>
</evidence>
<dbReference type="InterPro" id="IPR043746">
    <property type="entry name" value="DUF5691"/>
</dbReference>
<gene>
    <name evidence="1" type="ordered locus">AM1_2681</name>
</gene>
<dbReference type="Pfam" id="PF18944">
    <property type="entry name" value="DUF5691"/>
    <property type="match status" value="1"/>
</dbReference>
<reference evidence="1 2" key="1">
    <citation type="journal article" date="2008" name="Proc. Natl. Acad. Sci. U.S.A.">
        <title>Niche adaptation and genome expansion in the chlorophyll d-producing cyanobacterium Acaryochloris marina.</title>
        <authorList>
            <person name="Swingley W.D."/>
            <person name="Chen M."/>
            <person name="Cheung P.C."/>
            <person name="Conrad A.L."/>
            <person name="Dejesa L.C."/>
            <person name="Hao J."/>
            <person name="Honchak B.M."/>
            <person name="Karbach L.E."/>
            <person name="Kurdoglu A."/>
            <person name="Lahiri S."/>
            <person name="Mastrian S.D."/>
            <person name="Miyashita H."/>
            <person name="Page L."/>
            <person name="Ramakrishna P."/>
            <person name="Satoh S."/>
            <person name="Sattley W.M."/>
            <person name="Shimada Y."/>
            <person name="Taylor H.L."/>
            <person name="Tomo T."/>
            <person name="Tsuchiya T."/>
            <person name="Wang Z.T."/>
            <person name="Raymond J."/>
            <person name="Mimuro M."/>
            <person name="Blankenship R.E."/>
            <person name="Touchman J.W."/>
        </authorList>
    </citation>
    <scope>NUCLEOTIDE SEQUENCE [LARGE SCALE GENOMIC DNA]</scope>
    <source>
        <strain evidence="2">MBIC 11017</strain>
    </source>
</reference>
<accession>B0C7Z9</accession>
<dbReference type="Proteomes" id="UP000000268">
    <property type="component" value="Chromosome"/>
</dbReference>
<proteinExistence type="predicted"/>
<sequence length="518" mass="58260">MPTPWETLVAHALIGTDRQTPQIPTGEGQLEALLSQVPTEAESLLLHAAGIVASYQQAGQGAFSQEGPLPTCCPEETLFPCSDRTHQHLQTILNGEYKDALCELLDLIAQAHQYIPFETLPALLDQGRGQTSLRSHIQAVIGERGRWLAQHNPVWAYAAGQTLPYTQAGEIDQEAVENLWKTSNYALRVDLLKTFRSLKPQAAREMLSTTWKQEKAKDRATFLAILKTHLSLEDELFLEAALHDRAQDVRTGARDLLAHLPQSQYCQRMAAQIQTYVQFENNTLSITLPQDDGSWKHERSYSQSSQLGRRGSLLMQIVAAVPLKVWPEDVDGLIQTAQTHQQGAALLQGWTIAAQRQANPAWIQRMMGYWLSNLAEQQTDDSIDFLIKRLPAEQIEPLFLQCLAESSSPAEKAQKCIRLAQWGAFLSPHFSQVWWETLKPGLSPLLAHTSIASQTRLQFATLRSLFDTGSLNLHPIIADDVITYLNHLNSEAFSTYQQNSLMLWRSTFEFRKAIWSEF</sequence>
<keyword evidence="2" id="KW-1185">Reference proteome</keyword>